<feature type="region of interest" description="Disordered" evidence="1">
    <location>
        <begin position="219"/>
        <end position="242"/>
    </location>
</feature>
<name>A0A1D2A3K3_AUXPR</name>
<reference evidence="2" key="1">
    <citation type="submission" date="2015-08" db="EMBL/GenBank/DDBJ databases">
        <authorList>
            <person name="Babu N.S."/>
            <person name="Beckwith C.J."/>
            <person name="Beseler K.G."/>
            <person name="Brison A."/>
            <person name="Carone J.V."/>
            <person name="Caskin T.P."/>
            <person name="Diamond M."/>
            <person name="Durham M.E."/>
            <person name="Foxe J.M."/>
            <person name="Go M."/>
            <person name="Henderson B.A."/>
            <person name="Jones I.B."/>
            <person name="McGettigan J.A."/>
            <person name="Micheletti S.J."/>
            <person name="Nasrallah M.E."/>
            <person name="Ortiz D."/>
            <person name="Piller C.R."/>
            <person name="Privatt S.R."/>
            <person name="Schneider S.L."/>
            <person name="Sharp S."/>
            <person name="Smith T.C."/>
            <person name="Stanton J.D."/>
            <person name="Ullery H.E."/>
            <person name="Wilson R.J."/>
            <person name="Serrano M.G."/>
            <person name="Buck G."/>
            <person name="Lee V."/>
            <person name="Wang Y."/>
            <person name="Carvalho R."/>
            <person name="Voegtly L."/>
            <person name="Shi R."/>
            <person name="Duckworth R."/>
            <person name="Johnson A."/>
            <person name="Loviza R."/>
            <person name="Walstead R."/>
            <person name="Shah Z."/>
            <person name="Kiflezghi M."/>
            <person name="Wade K."/>
            <person name="Ball S.L."/>
            <person name="Bradley K.W."/>
            <person name="Asai D.J."/>
            <person name="Bowman C.A."/>
            <person name="Russell D.A."/>
            <person name="Pope W.H."/>
            <person name="Jacobs-Sera D."/>
            <person name="Hendrix R.W."/>
            <person name="Hatfull G.F."/>
        </authorList>
    </citation>
    <scope>NUCLEOTIDE SEQUENCE</scope>
</reference>
<evidence type="ECO:0000313" key="2">
    <source>
        <dbReference type="EMBL" id="JAT73779.1"/>
    </source>
</evidence>
<accession>A0A1D2A3K3</accession>
<dbReference type="EMBL" id="GDKF01004843">
    <property type="protein sequence ID" value="JAT73779.1"/>
    <property type="molecule type" value="Transcribed_RNA"/>
</dbReference>
<gene>
    <name evidence="2" type="ORF">g.9783</name>
</gene>
<sequence>MESPMLYDPVYILEILRCFLANPSTREVDAADPDPASNWSLAGEELLAACRSDEGIPPFLVAHGVPAMLGMLAFGVQYQDAEAGNRTRSLAWGLLASVADTHPEAVTGQAQLASGIHSVLSQGTPPEDTALAATHILRLALEDQQVCAAFRDAFASHEVLLALWNLLGGSSNLELATEIVQAVALLARLESVEGGARCNLLRSSFAACMLDNMLSSLRRPHTTSGSDSDGRTDLCSSAGSEDVQEGARDPLCQACADLVALYLDSRLGATVGQPDGAAEDVAATLQVLRRGHGLIDPEAWSACRATLALLAEEEQTVAQAEQLTDQAGLR</sequence>
<proteinExistence type="predicted"/>
<protein>
    <submittedName>
        <fullName evidence="2">Uncharacterized protein</fullName>
    </submittedName>
</protein>
<dbReference type="AlphaFoldDB" id="A0A1D2A3K3"/>
<evidence type="ECO:0000256" key="1">
    <source>
        <dbReference type="SAM" id="MobiDB-lite"/>
    </source>
</evidence>
<organism evidence="2">
    <name type="scientific">Auxenochlorella protothecoides</name>
    <name type="common">Green microalga</name>
    <name type="synonym">Chlorella protothecoides</name>
    <dbReference type="NCBI Taxonomy" id="3075"/>
    <lineage>
        <taxon>Eukaryota</taxon>
        <taxon>Viridiplantae</taxon>
        <taxon>Chlorophyta</taxon>
        <taxon>core chlorophytes</taxon>
        <taxon>Trebouxiophyceae</taxon>
        <taxon>Chlorellales</taxon>
        <taxon>Chlorellaceae</taxon>
        <taxon>Auxenochlorella</taxon>
    </lineage>
</organism>